<name>A0A1I2A005_9GAMM</name>
<dbReference type="RefSeq" id="WP_143096449.1">
    <property type="nucleotide sequence ID" value="NZ_FONH01000002.1"/>
</dbReference>
<evidence type="ECO:0000313" key="1">
    <source>
        <dbReference type="EMBL" id="SFE37206.1"/>
    </source>
</evidence>
<accession>A0A1I2A005</accession>
<keyword evidence="2" id="KW-1185">Reference proteome</keyword>
<dbReference type="EMBL" id="FONH01000002">
    <property type="protein sequence ID" value="SFE37206.1"/>
    <property type="molecule type" value="Genomic_DNA"/>
</dbReference>
<gene>
    <name evidence="1" type="ORF">SAMN02799615_00873</name>
</gene>
<dbReference type="SUPFAM" id="SSF103084">
    <property type="entry name" value="Holliday junction resolvase RusA"/>
    <property type="match status" value="1"/>
</dbReference>
<evidence type="ECO:0000313" key="2">
    <source>
        <dbReference type="Proteomes" id="UP000199477"/>
    </source>
</evidence>
<organism evidence="1 2">
    <name type="scientific">Dyella marensis</name>
    <dbReference type="NCBI Taxonomy" id="500610"/>
    <lineage>
        <taxon>Bacteria</taxon>
        <taxon>Pseudomonadati</taxon>
        <taxon>Pseudomonadota</taxon>
        <taxon>Gammaproteobacteria</taxon>
        <taxon>Lysobacterales</taxon>
        <taxon>Rhodanobacteraceae</taxon>
        <taxon>Dyella</taxon>
    </lineage>
</organism>
<dbReference type="GO" id="GO:0006310">
    <property type="term" value="P:DNA recombination"/>
    <property type="evidence" value="ECO:0007669"/>
    <property type="project" value="InterPro"/>
</dbReference>
<dbReference type="Gene3D" id="3.30.1330.70">
    <property type="entry name" value="Holliday junction resolvase RusA"/>
    <property type="match status" value="1"/>
</dbReference>
<dbReference type="InterPro" id="IPR036614">
    <property type="entry name" value="RusA-like_sf"/>
</dbReference>
<dbReference type="STRING" id="500610.SAMN02799615_00873"/>
<proteinExistence type="predicted"/>
<dbReference type="AlphaFoldDB" id="A0A1I2A005"/>
<protein>
    <submittedName>
        <fullName evidence="1">Uncharacterized protein</fullName>
    </submittedName>
</protein>
<sequence length="151" mass="16878">MRELALAALAKGRGRAAATPITPQADPMAPIVIDLPLRTPLYNQWVRMHFRSRMRYCRAVAVQIAIHASRRPDEPLQQCRITVERFSTQKPDRDGLWGSLKALLDALQPKSKTHPYGLGFIVNDSSSCIAELTPTHVPGSEKRTRVTIEPL</sequence>
<dbReference type="GO" id="GO:0000287">
    <property type="term" value="F:magnesium ion binding"/>
    <property type="evidence" value="ECO:0007669"/>
    <property type="project" value="InterPro"/>
</dbReference>
<reference evidence="2" key="1">
    <citation type="submission" date="2016-10" db="EMBL/GenBank/DDBJ databases">
        <authorList>
            <person name="Varghese N."/>
            <person name="Submissions S."/>
        </authorList>
    </citation>
    <scope>NUCLEOTIDE SEQUENCE [LARGE SCALE GENOMIC DNA]</scope>
    <source>
        <strain evidence="2">UNC178MFTsu3.1</strain>
    </source>
</reference>
<dbReference type="Proteomes" id="UP000199477">
    <property type="component" value="Unassembled WGS sequence"/>
</dbReference>
<dbReference type="GO" id="GO:0006281">
    <property type="term" value="P:DNA repair"/>
    <property type="evidence" value="ECO:0007669"/>
    <property type="project" value="InterPro"/>
</dbReference>